<comment type="caution">
    <text evidence="2">The sequence shown here is derived from an EMBL/GenBank/DDBJ whole genome shotgun (WGS) entry which is preliminary data.</text>
</comment>
<accession>W7ITP7</accession>
<evidence type="ECO:0000313" key="2">
    <source>
        <dbReference type="EMBL" id="EWC63738.1"/>
    </source>
</evidence>
<dbReference type="RefSeq" id="WP_035279040.1">
    <property type="nucleotide sequence ID" value="NZ_AYXG01000037.1"/>
</dbReference>
<dbReference type="EMBL" id="AYXG01000037">
    <property type="protein sequence ID" value="EWC63738.1"/>
    <property type="molecule type" value="Genomic_DNA"/>
</dbReference>
<proteinExistence type="predicted"/>
<dbReference type="AlphaFoldDB" id="W7ITP7"/>
<sequence>MTATSTATTPDVHPVFAAMAEATARGDFEALVELYHPDAEWARFQGVLRGRAEIREVLERYWALGVEFVSMDEYIHSGDTIMTRSTMTIKGTTEVAFGAYVVKDGMLWRIFGAVEGGAVSFW</sequence>
<dbReference type="InterPro" id="IPR037401">
    <property type="entry name" value="SnoaL-like"/>
</dbReference>
<gene>
    <name evidence="2" type="ORF">UO65_0933</name>
</gene>
<dbReference type="Pfam" id="PF12680">
    <property type="entry name" value="SnoaL_2"/>
    <property type="match status" value="1"/>
</dbReference>
<dbReference type="STRING" id="909613.UO65_0933"/>
<dbReference type="SUPFAM" id="SSF54427">
    <property type="entry name" value="NTF2-like"/>
    <property type="match status" value="1"/>
</dbReference>
<feature type="domain" description="SnoaL-like" evidence="1">
    <location>
        <begin position="18"/>
        <end position="105"/>
    </location>
</feature>
<protein>
    <recommendedName>
        <fullName evidence="1">SnoaL-like domain-containing protein</fullName>
    </recommendedName>
</protein>
<organism evidence="2 3">
    <name type="scientific">Actinokineospora spheciospongiae</name>
    <dbReference type="NCBI Taxonomy" id="909613"/>
    <lineage>
        <taxon>Bacteria</taxon>
        <taxon>Bacillati</taxon>
        <taxon>Actinomycetota</taxon>
        <taxon>Actinomycetes</taxon>
        <taxon>Pseudonocardiales</taxon>
        <taxon>Pseudonocardiaceae</taxon>
        <taxon>Actinokineospora</taxon>
    </lineage>
</organism>
<dbReference type="Gene3D" id="3.10.450.50">
    <property type="match status" value="1"/>
</dbReference>
<accession>A0A8E2X6U7</accession>
<name>W7ITP7_9PSEU</name>
<dbReference type="InterPro" id="IPR032710">
    <property type="entry name" value="NTF2-like_dom_sf"/>
</dbReference>
<dbReference type="Proteomes" id="UP000019277">
    <property type="component" value="Unassembled WGS sequence"/>
</dbReference>
<keyword evidence="3" id="KW-1185">Reference proteome</keyword>
<dbReference type="OrthoDB" id="674363at2"/>
<evidence type="ECO:0000259" key="1">
    <source>
        <dbReference type="Pfam" id="PF12680"/>
    </source>
</evidence>
<reference evidence="2 3" key="1">
    <citation type="journal article" date="2014" name="Genome Announc.">
        <title>Draft Genome Sequence of the Antitrypanosomally Active Sponge-Associated Bacterium Actinokineospora sp. Strain EG49.</title>
        <authorList>
            <person name="Harjes J."/>
            <person name="Ryu T."/>
            <person name="Abdelmohsen U.R."/>
            <person name="Moitinho-Silva L."/>
            <person name="Horn H."/>
            <person name="Ravasi T."/>
            <person name="Hentschel U."/>
        </authorList>
    </citation>
    <scope>NUCLEOTIDE SEQUENCE [LARGE SCALE GENOMIC DNA]</scope>
    <source>
        <strain evidence="2 3">EG49</strain>
    </source>
</reference>
<evidence type="ECO:0000313" key="3">
    <source>
        <dbReference type="Proteomes" id="UP000019277"/>
    </source>
</evidence>